<evidence type="ECO:0000259" key="6">
    <source>
        <dbReference type="PROSITE" id="PS50931"/>
    </source>
</evidence>
<dbReference type="InterPro" id="IPR058163">
    <property type="entry name" value="LysR-type_TF_proteobact-type"/>
</dbReference>
<dbReference type="SUPFAM" id="SSF46785">
    <property type="entry name" value="Winged helix' DNA-binding domain"/>
    <property type="match status" value="1"/>
</dbReference>
<dbReference type="PRINTS" id="PR00039">
    <property type="entry name" value="HTHLYSR"/>
</dbReference>
<dbReference type="InterPro" id="IPR036388">
    <property type="entry name" value="WH-like_DNA-bd_sf"/>
</dbReference>
<name>A0A3N1ME59_9PROT</name>
<evidence type="ECO:0000313" key="8">
    <source>
        <dbReference type="Proteomes" id="UP000278222"/>
    </source>
</evidence>
<feature type="domain" description="HTH lysR-type" evidence="6">
    <location>
        <begin position="6"/>
        <end position="63"/>
    </location>
</feature>
<dbReference type="EMBL" id="RJKX01000011">
    <property type="protein sequence ID" value="ROQ01848.1"/>
    <property type="molecule type" value="Genomic_DNA"/>
</dbReference>
<dbReference type="GO" id="GO:0006351">
    <property type="term" value="P:DNA-templated transcription"/>
    <property type="evidence" value="ECO:0007669"/>
    <property type="project" value="TreeGrafter"/>
</dbReference>
<accession>A0A3N1ME59</accession>
<keyword evidence="3" id="KW-0238">DNA-binding</keyword>
<comment type="similarity">
    <text evidence="1">Belongs to the LysR transcriptional regulatory family.</text>
</comment>
<gene>
    <name evidence="7" type="ORF">EDC65_1035</name>
</gene>
<dbReference type="OrthoDB" id="9793571at2"/>
<evidence type="ECO:0000256" key="5">
    <source>
        <dbReference type="SAM" id="SignalP"/>
    </source>
</evidence>
<dbReference type="Gene3D" id="3.40.190.10">
    <property type="entry name" value="Periplasmic binding protein-like II"/>
    <property type="match status" value="2"/>
</dbReference>
<keyword evidence="8" id="KW-1185">Reference proteome</keyword>
<evidence type="ECO:0000256" key="4">
    <source>
        <dbReference type="ARBA" id="ARBA00023163"/>
    </source>
</evidence>
<evidence type="ECO:0000256" key="1">
    <source>
        <dbReference type="ARBA" id="ARBA00009437"/>
    </source>
</evidence>
<dbReference type="Proteomes" id="UP000278222">
    <property type="component" value="Unassembled WGS sequence"/>
</dbReference>
<organism evidence="7 8">
    <name type="scientific">Stella humosa</name>
    <dbReference type="NCBI Taxonomy" id="94"/>
    <lineage>
        <taxon>Bacteria</taxon>
        <taxon>Pseudomonadati</taxon>
        <taxon>Pseudomonadota</taxon>
        <taxon>Alphaproteobacteria</taxon>
        <taxon>Rhodospirillales</taxon>
        <taxon>Stellaceae</taxon>
        <taxon>Stella</taxon>
    </lineage>
</organism>
<dbReference type="Gene3D" id="1.10.10.10">
    <property type="entry name" value="Winged helix-like DNA-binding domain superfamily/Winged helix DNA-binding domain"/>
    <property type="match status" value="1"/>
</dbReference>
<dbReference type="PANTHER" id="PTHR30537:SF74">
    <property type="entry name" value="HTH-TYPE TRANSCRIPTIONAL REGULATOR TRPI"/>
    <property type="match status" value="1"/>
</dbReference>
<proteinExistence type="inferred from homology"/>
<keyword evidence="2" id="KW-0805">Transcription regulation</keyword>
<dbReference type="Pfam" id="PF03466">
    <property type="entry name" value="LysR_substrate"/>
    <property type="match status" value="1"/>
</dbReference>
<dbReference type="GO" id="GO:0043565">
    <property type="term" value="F:sequence-specific DNA binding"/>
    <property type="evidence" value="ECO:0007669"/>
    <property type="project" value="TreeGrafter"/>
</dbReference>
<protein>
    <submittedName>
        <fullName evidence="7">LysR family transcriptional regulator</fullName>
    </submittedName>
</protein>
<comment type="caution">
    <text evidence="7">The sequence shown here is derived from an EMBL/GenBank/DDBJ whole genome shotgun (WGS) entry which is preliminary data.</text>
</comment>
<evidence type="ECO:0000313" key="7">
    <source>
        <dbReference type="EMBL" id="ROQ01848.1"/>
    </source>
</evidence>
<evidence type="ECO:0000256" key="3">
    <source>
        <dbReference type="ARBA" id="ARBA00023125"/>
    </source>
</evidence>
<keyword evidence="4" id="KW-0804">Transcription</keyword>
<dbReference type="PROSITE" id="PS50931">
    <property type="entry name" value="HTH_LYSR"/>
    <property type="match status" value="1"/>
</dbReference>
<dbReference type="AlphaFoldDB" id="A0A3N1ME59"/>
<dbReference type="InterPro" id="IPR005119">
    <property type="entry name" value="LysR_subst-bd"/>
</dbReference>
<keyword evidence="5" id="KW-0732">Signal</keyword>
<dbReference type="Pfam" id="PF00126">
    <property type="entry name" value="HTH_1"/>
    <property type="match status" value="1"/>
</dbReference>
<dbReference type="InterPro" id="IPR036390">
    <property type="entry name" value="WH_DNA-bd_sf"/>
</dbReference>
<reference evidence="7 8" key="1">
    <citation type="submission" date="2018-11" db="EMBL/GenBank/DDBJ databases">
        <title>Genomic Encyclopedia of Type Strains, Phase IV (KMG-IV): sequencing the most valuable type-strain genomes for metagenomic binning, comparative biology and taxonomic classification.</title>
        <authorList>
            <person name="Goeker M."/>
        </authorList>
    </citation>
    <scope>NUCLEOTIDE SEQUENCE [LARGE SCALE GENOMIC DNA]</scope>
    <source>
        <strain evidence="7 8">DSM 5900</strain>
    </source>
</reference>
<feature type="signal peptide" evidence="5">
    <location>
        <begin position="1"/>
        <end position="28"/>
    </location>
</feature>
<sequence>MVHPLPPLAALRAFVAVARLGSFARAAAALNVSTSAISHQVRTLEGQLGTALVTRARNGAGLSRTAATKAGSALLDAVEEALAKLSDACDAVRAEGRPASPTLTISASGSVASLWVAPRLAVFAGRHAGATWHLRACEDEAPDLEQAAIDLAIIRVRPTAMLATDHLLFRESIFPVCSPTLLASGTAEDILLQNLLEEEHGADVEKSWAHWLPLLGRPAGKAGRTIRFGSFNQVVAGALAGTGLALGRSPLIDDELRAGRLARPFPLLSLPGSWTFVARTRPGAARNPHVARLRNFLGRGDYGGGSPSAALP</sequence>
<dbReference type="PANTHER" id="PTHR30537">
    <property type="entry name" value="HTH-TYPE TRANSCRIPTIONAL REGULATOR"/>
    <property type="match status" value="1"/>
</dbReference>
<dbReference type="GO" id="GO:0003700">
    <property type="term" value="F:DNA-binding transcription factor activity"/>
    <property type="evidence" value="ECO:0007669"/>
    <property type="project" value="InterPro"/>
</dbReference>
<dbReference type="InterPro" id="IPR000847">
    <property type="entry name" value="LysR_HTH_N"/>
</dbReference>
<evidence type="ECO:0000256" key="2">
    <source>
        <dbReference type="ARBA" id="ARBA00023015"/>
    </source>
</evidence>
<dbReference type="RefSeq" id="WP_123688569.1">
    <property type="nucleotide sequence ID" value="NZ_AP019700.1"/>
</dbReference>
<dbReference type="SUPFAM" id="SSF53850">
    <property type="entry name" value="Periplasmic binding protein-like II"/>
    <property type="match status" value="1"/>
</dbReference>
<feature type="chain" id="PRO_5017930163" evidence="5">
    <location>
        <begin position="29"/>
        <end position="312"/>
    </location>
</feature>